<dbReference type="PANTHER" id="PTHR43747">
    <property type="entry name" value="FAD-BINDING PROTEIN"/>
    <property type="match status" value="1"/>
</dbReference>
<dbReference type="Gene3D" id="3.50.50.60">
    <property type="entry name" value="FAD/NAD(P)-binding domain"/>
    <property type="match status" value="1"/>
</dbReference>
<evidence type="ECO:0000313" key="5">
    <source>
        <dbReference type="EMBL" id="WXK80390.1"/>
    </source>
</evidence>
<gene>
    <name evidence="5" type="ORF">WAB15_32700</name>
</gene>
<dbReference type="InterPro" id="IPR050816">
    <property type="entry name" value="Flavin-dep_Halogenase_NPB"/>
</dbReference>
<evidence type="ECO:0000256" key="3">
    <source>
        <dbReference type="SAM" id="MobiDB-lite"/>
    </source>
</evidence>
<dbReference type="InterPro" id="IPR006076">
    <property type="entry name" value="FAD-dep_OxRdtase"/>
</dbReference>
<feature type="domain" description="FAD dependent oxidoreductase" evidence="4">
    <location>
        <begin position="6"/>
        <end position="86"/>
    </location>
</feature>
<comment type="similarity">
    <text evidence="2">Belongs to the flavin-dependent halogenase family. Bacterial tryptophan halogenase subfamily.</text>
</comment>
<organism evidence="5 6">
    <name type="scientific">Streptomyces sirii</name>
    <dbReference type="NCBI Taxonomy" id="3127701"/>
    <lineage>
        <taxon>Bacteria</taxon>
        <taxon>Bacillati</taxon>
        <taxon>Actinomycetota</taxon>
        <taxon>Actinomycetes</taxon>
        <taxon>Kitasatosporales</taxon>
        <taxon>Streptomycetaceae</taxon>
        <taxon>Streptomyces</taxon>
    </lineage>
</organism>
<dbReference type="Pfam" id="PF01266">
    <property type="entry name" value="DAO"/>
    <property type="match status" value="1"/>
</dbReference>
<dbReference type="Proteomes" id="UP001626628">
    <property type="component" value="Chromosome"/>
</dbReference>
<keyword evidence="1" id="KW-0560">Oxidoreductase</keyword>
<keyword evidence="6" id="KW-1185">Reference proteome</keyword>
<proteinExistence type="inferred from homology"/>
<dbReference type="EMBL" id="CP147982">
    <property type="protein sequence ID" value="WXK80390.1"/>
    <property type="molecule type" value="Genomic_DNA"/>
</dbReference>
<evidence type="ECO:0000256" key="1">
    <source>
        <dbReference type="ARBA" id="ARBA00023002"/>
    </source>
</evidence>
<sequence length="485" mass="50568">MTTSAVLIAGAGIAGLATALALRERGYRVRLLERSGPPPEGPAAKAAEAWQRPTVPQSAHSQVLTSLGMRVLAERLPGLLDALREEGGHTLDLTAAAPRTAPGRVREPADDQLVALAMRRPVLELVLHRAVRDTPGIEIVYGTAVRALLLAPSGRAVAGVVTDRGAHIPARVVVDASGRKAASRSWLDAAGVPLAEDLTSPTAVRAVTRFYRLTGSGRPGPLNRGNAAGGIHGHYAAVLHPADGEVFAISLGLLTGDPATRGLPSPEAFTAAARLSPYLGPWLADGVAVPLTPVRAITFAPNILRGTATARQRPVAGLFPVADAACVTDPLYGRGVSLAFAHAFALADLLDSRPAVGAAQSERAAHLAEELFGPWYAQAARDGLARIGLWRAAADGTPPPPQGTADTTARPSMATIATAAASDLTVWRGLTRMLMTLATPAEVFDDPDFRARVRRARPLDGRTGPLPPTREELLDAMATGRGAQR</sequence>
<feature type="region of interest" description="Disordered" evidence="3">
    <location>
        <begin position="455"/>
        <end position="485"/>
    </location>
</feature>
<dbReference type="InterPro" id="IPR036188">
    <property type="entry name" value="FAD/NAD-bd_sf"/>
</dbReference>
<feature type="region of interest" description="Disordered" evidence="3">
    <location>
        <begin position="33"/>
        <end position="55"/>
    </location>
</feature>
<name>A0ABZ2QVG3_9ACTN</name>
<evidence type="ECO:0000313" key="6">
    <source>
        <dbReference type="Proteomes" id="UP001626628"/>
    </source>
</evidence>
<dbReference type="PRINTS" id="PR00420">
    <property type="entry name" value="RNGMNOXGNASE"/>
</dbReference>
<evidence type="ECO:0000256" key="2">
    <source>
        <dbReference type="ARBA" id="ARBA00038396"/>
    </source>
</evidence>
<protein>
    <submittedName>
        <fullName evidence="5">FAD-dependent oxidoreductase</fullName>
    </submittedName>
</protein>
<dbReference type="SUPFAM" id="SSF51905">
    <property type="entry name" value="FAD/NAD(P)-binding domain"/>
    <property type="match status" value="1"/>
</dbReference>
<dbReference type="PANTHER" id="PTHR43747:SF5">
    <property type="entry name" value="FAD-BINDING DOMAIN-CONTAINING PROTEIN"/>
    <property type="match status" value="1"/>
</dbReference>
<dbReference type="RefSeq" id="WP_407288452.1">
    <property type="nucleotide sequence ID" value="NZ_CP147982.1"/>
</dbReference>
<reference evidence="5 6" key="1">
    <citation type="submission" date="2024-03" db="EMBL/GenBank/DDBJ databases">
        <title>The complete genome of Streptomyces sirii sp.nov.</title>
        <authorList>
            <person name="Zakalyukina Y.V."/>
            <person name="Belik A.R."/>
            <person name="Biryukov M.V."/>
            <person name="Baturina O.A."/>
            <person name="Kabilov M.R."/>
        </authorList>
    </citation>
    <scope>NUCLEOTIDE SEQUENCE [LARGE SCALE GENOMIC DNA]</scope>
    <source>
        <strain evidence="5 6">BP-8</strain>
    </source>
</reference>
<evidence type="ECO:0000259" key="4">
    <source>
        <dbReference type="Pfam" id="PF01266"/>
    </source>
</evidence>
<accession>A0ABZ2QVG3</accession>